<accession>A0ABV7FNL9</accession>
<dbReference type="InterPro" id="IPR019897">
    <property type="entry name" value="RidA_CS"/>
</dbReference>
<dbReference type="InterPro" id="IPR006175">
    <property type="entry name" value="YjgF/YER057c/UK114"/>
</dbReference>
<comment type="similarity">
    <text evidence="1">Belongs to the RutC family.</text>
</comment>
<dbReference type="PANTHER" id="PTHR11803:SF59">
    <property type="entry name" value="ENDORIBONUCLEASE"/>
    <property type="match status" value="1"/>
</dbReference>
<feature type="chain" id="PRO_5045337113" evidence="2">
    <location>
        <begin position="23"/>
        <end position="167"/>
    </location>
</feature>
<reference evidence="4" key="1">
    <citation type="journal article" date="2019" name="Int. J. Syst. Evol. Microbiol.">
        <title>The Global Catalogue of Microorganisms (GCM) 10K type strain sequencing project: providing services to taxonomists for standard genome sequencing and annotation.</title>
        <authorList>
            <consortium name="The Broad Institute Genomics Platform"/>
            <consortium name="The Broad Institute Genome Sequencing Center for Infectious Disease"/>
            <person name="Wu L."/>
            <person name="Ma J."/>
        </authorList>
    </citation>
    <scope>NUCLEOTIDE SEQUENCE [LARGE SCALE GENOMIC DNA]</scope>
    <source>
        <strain evidence="4">KCTC 52473</strain>
    </source>
</reference>
<keyword evidence="2" id="KW-0732">Signal</keyword>
<keyword evidence="4" id="KW-1185">Reference proteome</keyword>
<dbReference type="Pfam" id="PF01042">
    <property type="entry name" value="Ribonuc_L-PSP"/>
    <property type="match status" value="1"/>
</dbReference>
<comment type="caution">
    <text evidence="3">The sequence shown here is derived from an EMBL/GenBank/DDBJ whole genome shotgun (WGS) entry which is preliminary data.</text>
</comment>
<evidence type="ECO:0000256" key="2">
    <source>
        <dbReference type="SAM" id="SignalP"/>
    </source>
</evidence>
<evidence type="ECO:0000256" key="1">
    <source>
        <dbReference type="ARBA" id="ARBA00010552"/>
    </source>
</evidence>
<dbReference type="InterPro" id="IPR035959">
    <property type="entry name" value="RutC-like_sf"/>
</dbReference>
<dbReference type="Proteomes" id="UP001595478">
    <property type="component" value="Unassembled WGS sequence"/>
</dbReference>
<dbReference type="CDD" id="cd06151">
    <property type="entry name" value="YjgF_YER057c_UK114_like_3"/>
    <property type="match status" value="1"/>
</dbReference>
<sequence length="167" mass="18314">MKIIKLLSVLTTYLLISANVNAEVTRHKLPNNSTFPIARAVEVPATTTLIYHSGQVPSPANPDAEKYSMEYWGDTEAQTLSVLKKFESSFKDLGVDFGDAVKLTVFLVGDPNLDGKMDFAGFMRAYTKYFGTKEQPNLPARSALQVAGLVAPNMLVEIEMVLAKPSK</sequence>
<dbReference type="EMBL" id="JBHRSW010000006">
    <property type="protein sequence ID" value="MFC3121021.1"/>
    <property type="molecule type" value="Genomic_DNA"/>
</dbReference>
<dbReference type="PROSITE" id="PS01094">
    <property type="entry name" value="UPF0076"/>
    <property type="match status" value="1"/>
</dbReference>
<evidence type="ECO:0000313" key="4">
    <source>
        <dbReference type="Proteomes" id="UP001595478"/>
    </source>
</evidence>
<evidence type="ECO:0000313" key="3">
    <source>
        <dbReference type="EMBL" id="MFC3121021.1"/>
    </source>
</evidence>
<organism evidence="3 4">
    <name type="scientific">Agaribacter flavus</name>
    <dbReference type="NCBI Taxonomy" id="1902781"/>
    <lineage>
        <taxon>Bacteria</taxon>
        <taxon>Pseudomonadati</taxon>
        <taxon>Pseudomonadota</taxon>
        <taxon>Gammaproteobacteria</taxon>
        <taxon>Alteromonadales</taxon>
        <taxon>Alteromonadaceae</taxon>
        <taxon>Agaribacter</taxon>
    </lineage>
</organism>
<feature type="signal peptide" evidence="2">
    <location>
        <begin position="1"/>
        <end position="22"/>
    </location>
</feature>
<gene>
    <name evidence="3" type="ORF">ACFOHL_05280</name>
</gene>
<protein>
    <submittedName>
        <fullName evidence="3">RidA family protein</fullName>
    </submittedName>
</protein>
<proteinExistence type="inferred from homology"/>
<dbReference type="Gene3D" id="3.30.1330.40">
    <property type="entry name" value="RutC-like"/>
    <property type="match status" value="1"/>
</dbReference>
<dbReference type="SUPFAM" id="SSF55298">
    <property type="entry name" value="YjgF-like"/>
    <property type="match status" value="1"/>
</dbReference>
<name>A0ABV7FNL9_9ALTE</name>
<dbReference type="RefSeq" id="WP_376919158.1">
    <property type="nucleotide sequence ID" value="NZ_JBHRSW010000006.1"/>
</dbReference>
<dbReference type="PANTHER" id="PTHR11803">
    <property type="entry name" value="2-IMINOBUTANOATE/2-IMINOPROPANOATE DEAMINASE RIDA"/>
    <property type="match status" value="1"/>
</dbReference>